<dbReference type="InterPro" id="IPR011032">
    <property type="entry name" value="GroES-like_sf"/>
</dbReference>
<keyword evidence="1" id="KW-0521">NADP</keyword>
<evidence type="ECO:0000259" key="3">
    <source>
        <dbReference type="SMART" id="SM00829"/>
    </source>
</evidence>
<dbReference type="InterPro" id="IPR036291">
    <property type="entry name" value="NAD(P)-bd_dom_sf"/>
</dbReference>
<dbReference type="GO" id="GO:0070402">
    <property type="term" value="F:NADPH binding"/>
    <property type="evidence" value="ECO:0007669"/>
    <property type="project" value="TreeGrafter"/>
</dbReference>
<dbReference type="GO" id="GO:0003960">
    <property type="term" value="F:quinone reductase (NADPH) activity"/>
    <property type="evidence" value="ECO:0007669"/>
    <property type="project" value="TreeGrafter"/>
</dbReference>
<dbReference type="Pfam" id="PF13602">
    <property type="entry name" value="ADH_zinc_N_2"/>
    <property type="match status" value="1"/>
</dbReference>
<evidence type="ECO:0000256" key="1">
    <source>
        <dbReference type="ARBA" id="ARBA00022857"/>
    </source>
</evidence>
<organism evidence="4">
    <name type="scientific">Burkholderia orbicola (strain AU 1054)</name>
    <dbReference type="NCBI Taxonomy" id="331271"/>
    <lineage>
        <taxon>Bacteria</taxon>
        <taxon>Pseudomonadati</taxon>
        <taxon>Pseudomonadota</taxon>
        <taxon>Betaproteobacteria</taxon>
        <taxon>Burkholderiales</taxon>
        <taxon>Burkholderiaceae</taxon>
        <taxon>Burkholderia</taxon>
        <taxon>Burkholderia cepacia complex</taxon>
        <taxon>Burkholderia orbicola</taxon>
    </lineage>
</organism>
<evidence type="ECO:0000313" key="4">
    <source>
        <dbReference type="EMBL" id="ABF75667.1"/>
    </source>
</evidence>
<dbReference type="SMART" id="SM00829">
    <property type="entry name" value="PKS_ER"/>
    <property type="match status" value="1"/>
</dbReference>
<reference evidence="4" key="1">
    <citation type="submission" date="2006-05" db="EMBL/GenBank/DDBJ databases">
        <title>Complete sequence of chromosome 1 of Burkholderia cenocepacia AU 1054.</title>
        <authorList>
            <consortium name="US DOE Joint Genome Institute"/>
            <person name="Copeland A."/>
            <person name="Lucas S."/>
            <person name="Lapidus A."/>
            <person name="Barry K."/>
            <person name="Detter J.C."/>
            <person name="Glavina del Rio T."/>
            <person name="Hammon N."/>
            <person name="Israni S."/>
            <person name="Dalin E."/>
            <person name="Tice H."/>
            <person name="Pitluck S."/>
            <person name="Chain P."/>
            <person name="Malfatti S."/>
            <person name="Shin M."/>
            <person name="Vergez L."/>
            <person name="Schmutz J."/>
            <person name="Larimer F."/>
            <person name="Land M."/>
            <person name="Hauser L."/>
            <person name="Kyrpides N."/>
            <person name="Lykidis A."/>
            <person name="LiPuma J.J."/>
            <person name="Konstantinidis K."/>
            <person name="Tiedje J.M."/>
            <person name="Richardson P."/>
        </authorList>
    </citation>
    <scope>NUCLEOTIDE SEQUENCE [LARGE SCALE GENOMIC DNA]</scope>
    <source>
        <strain evidence="4">AU 1054</strain>
    </source>
</reference>
<dbReference type="InterPro" id="IPR013154">
    <property type="entry name" value="ADH-like_N"/>
</dbReference>
<dbReference type="GO" id="GO:0005829">
    <property type="term" value="C:cytosol"/>
    <property type="evidence" value="ECO:0007669"/>
    <property type="project" value="TreeGrafter"/>
</dbReference>
<dbReference type="SUPFAM" id="SSF51735">
    <property type="entry name" value="NAD(P)-binding Rossmann-fold domains"/>
    <property type="match status" value="1"/>
</dbReference>
<dbReference type="Gene3D" id="3.40.50.720">
    <property type="entry name" value="NAD(P)-binding Rossmann-like Domain"/>
    <property type="match status" value="1"/>
</dbReference>
<dbReference type="PANTHER" id="PTHR48106">
    <property type="entry name" value="QUINONE OXIDOREDUCTASE PIG3-RELATED"/>
    <property type="match status" value="1"/>
</dbReference>
<protein>
    <submittedName>
        <fullName evidence="4">Alcohol dehydrogenase, zinc-binding protein</fullName>
    </submittedName>
</protein>
<dbReference type="HOGENOM" id="CLU_026673_3_1_4"/>
<gene>
    <name evidence="4" type="ordered locus">Bcen_0757</name>
</gene>
<dbReference type="PANTHER" id="PTHR48106:SF13">
    <property type="entry name" value="QUINONE OXIDOREDUCTASE-RELATED"/>
    <property type="match status" value="1"/>
</dbReference>
<name>A0A0H2XNY4_BURO1</name>
<dbReference type="SUPFAM" id="SSF50129">
    <property type="entry name" value="GroES-like"/>
    <property type="match status" value="1"/>
</dbReference>
<sequence length="334" mass="34569">MTSMHAIQIERVGDPSVLRPVVIERPTPAADEVLVRVTRIGLNFAETLQRAGTYPGPALTLPAVPGSEVVGTVAAVGANVRDIRVGARVAAPLFGAMRATGGYAEYVTLGAALITAIPDEVSDDDAVAVMLQGLVARVLLRETPVAARTVAITAAAGGVGSMLIQLARLDGARSITGLAGAPAKLHAVRTLGADRAISYRDADWADQLSDATSREGPDVVFDSIGGTVARTLVSGLAVYGRFVSYGAASGQLLTIDEALMNALIFGSRSVAGFALHAFLNEHVVRRTLGELFGLLATGKLKPLIGGSYGFDAIADAHHALETGQTTGKLILRVE</sequence>
<dbReference type="Gene3D" id="3.90.180.10">
    <property type="entry name" value="Medium-chain alcohol dehydrogenases, catalytic domain"/>
    <property type="match status" value="1"/>
</dbReference>
<dbReference type="EMBL" id="CP000378">
    <property type="protein sequence ID" value="ABF75667.1"/>
    <property type="molecule type" value="Genomic_DNA"/>
</dbReference>
<feature type="domain" description="Enoyl reductase (ER)" evidence="3">
    <location>
        <begin position="13"/>
        <end position="331"/>
    </location>
</feature>
<dbReference type="Pfam" id="PF08240">
    <property type="entry name" value="ADH_N"/>
    <property type="match status" value="1"/>
</dbReference>
<evidence type="ECO:0000256" key="2">
    <source>
        <dbReference type="ARBA" id="ARBA00023002"/>
    </source>
</evidence>
<dbReference type="AlphaFoldDB" id="A0A0H2XNY4"/>
<dbReference type="GO" id="GO:0035925">
    <property type="term" value="F:mRNA 3'-UTR AU-rich region binding"/>
    <property type="evidence" value="ECO:0007669"/>
    <property type="project" value="TreeGrafter"/>
</dbReference>
<dbReference type="InterPro" id="IPR020843">
    <property type="entry name" value="ER"/>
</dbReference>
<keyword evidence="2" id="KW-0560">Oxidoreductase</keyword>
<proteinExistence type="predicted"/>
<accession>A0A0H2XNY4</accession>